<comment type="similarity">
    <text evidence="1">Belongs to the PPP4R2 family.</text>
</comment>
<feature type="region of interest" description="Disordered" evidence="2">
    <location>
        <begin position="246"/>
        <end position="355"/>
    </location>
</feature>
<dbReference type="AlphaFoldDB" id="A0A8S1HDL8"/>
<proteinExistence type="inferred from homology"/>
<dbReference type="GO" id="GO:0005737">
    <property type="term" value="C:cytoplasm"/>
    <property type="evidence" value="ECO:0007669"/>
    <property type="project" value="TreeGrafter"/>
</dbReference>
<comment type="caution">
    <text evidence="3">The sequence shown here is derived from an EMBL/GenBank/DDBJ whole genome shotgun (WGS) entry which is preliminary data.</text>
</comment>
<dbReference type="EMBL" id="CAJGYM010000047">
    <property type="protein sequence ID" value="CAD6194786.1"/>
    <property type="molecule type" value="Genomic_DNA"/>
</dbReference>
<protein>
    <submittedName>
        <fullName evidence="3">Uncharacterized protein</fullName>
    </submittedName>
</protein>
<dbReference type="GO" id="GO:0030289">
    <property type="term" value="C:protein phosphatase 4 complex"/>
    <property type="evidence" value="ECO:0007669"/>
    <property type="project" value="InterPro"/>
</dbReference>
<reference evidence="3" key="1">
    <citation type="submission" date="2020-10" db="EMBL/GenBank/DDBJ databases">
        <authorList>
            <person name="Kikuchi T."/>
        </authorList>
    </citation>
    <scope>NUCLEOTIDE SEQUENCE</scope>
    <source>
        <strain evidence="3">NKZ352</strain>
    </source>
</reference>
<evidence type="ECO:0000313" key="4">
    <source>
        <dbReference type="Proteomes" id="UP000835052"/>
    </source>
</evidence>
<dbReference type="OrthoDB" id="341898at2759"/>
<gene>
    <name evidence="3" type="ORF">CAUJ_LOCUS10705</name>
</gene>
<evidence type="ECO:0000256" key="1">
    <source>
        <dbReference type="ARBA" id="ARBA00009207"/>
    </source>
</evidence>
<dbReference type="Proteomes" id="UP000835052">
    <property type="component" value="Unassembled WGS sequence"/>
</dbReference>
<dbReference type="Pfam" id="PF09184">
    <property type="entry name" value="PPP4R2"/>
    <property type="match status" value="1"/>
</dbReference>
<name>A0A8S1HDL8_9PELO</name>
<feature type="compositionally biased region" description="Polar residues" evidence="2">
    <location>
        <begin position="273"/>
        <end position="282"/>
    </location>
</feature>
<dbReference type="PANTHER" id="PTHR16487">
    <property type="entry name" value="PPP4R2-RELATED PROTEIN"/>
    <property type="match status" value="1"/>
</dbReference>
<feature type="compositionally biased region" description="Basic and acidic residues" evidence="2">
    <location>
        <begin position="283"/>
        <end position="305"/>
    </location>
</feature>
<feature type="compositionally biased region" description="Basic and acidic residues" evidence="2">
    <location>
        <begin position="313"/>
        <end position="355"/>
    </location>
</feature>
<evidence type="ECO:0000313" key="3">
    <source>
        <dbReference type="EMBL" id="CAD6194786.1"/>
    </source>
</evidence>
<dbReference type="PANTHER" id="PTHR16487:SF0">
    <property type="entry name" value="PROTEIN PHOSPHATASE 4 REGULATORY SUBUNIT 2-RELATED"/>
    <property type="match status" value="1"/>
</dbReference>
<sequence length="355" mass="40580">MAKSEEILVEKKRAHLGFSSETRKQLTTRKIDVAELEKYYVALNDFKEPSESELIKGPSQFRQHPNYNVEKYFAASAGWGVPAIPWEIVRPAFVWKLKFVIDEFVSKQVGSEKKTEEKEKVETKKPDSVKGKSLAKITFVKPVPYNIKDSSEYILRRASEFEGFPFTWQRLCELLVSPTQHYSKVEKFLRALEKVISVVTAVTEWGKRITGEWEVPSSNDSRNIENRFFGRVDELDGVEQGAWKKDFPSIGITNDTQPIDMSRKRKGELDSPNAKSNQSEENSPVKEVDSKKSKVEPLENEKGTDENQTAAEISKEEKEGESSEVETKKTEESSPKKEVDQKDEVKRTTEKESDA</sequence>
<keyword evidence="4" id="KW-1185">Reference proteome</keyword>
<dbReference type="GO" id="GO:0005634">
    <property type="term" value="C:nucleus"/>
    <property type="evidence" value="ECO:0007669"/>
    <property type="project" value="TreeGrafter"/>
</dbReference>
<dbReference type="GO" id="GO:0019888">
    <property type="term" value="F:protein phosphatase regulator activity"/>
    <property type="evidence" value="ECO:0007669"/>
    <property type="project" value="InterPro"/>
</dbReference>
<evidence type="ECO:0000256" key="2">
    <source>
        <dbReference type="SAM" id="MobiDB-lite"/>
    </source>
</evidence>
<dbReference type="InterPro" id="IPR015267">
    <property type="entry name" value="PPP4R2"/>
</dbReference>
<organism evidence="3 4">
    <name type="scientific">Caenorhabditis auriculariae</name>
    <dbReference type="NCBI Taxonomy" id="2777116"/>
    <lineage>
        <taxon>Eukaryota</taxon>
        <taxon>Metazoa</taxon>
        <taxon>Ecdysozoa</taxon>
        <taxon>Nematoda</taxon>
        <taxon>Chromadorea</taxon>
        <taxon>Rhabditida</taxon>
        <taxon>Rhabditina</taxon>
        <taxon>Rhabditomorpha</taxon>
        <taxon>Rhabditoidea</taxon>
        <taxon>Rhabditidae</taxon>
        <taxon>Peloderinae</taxon>
        <taxon>Caenorhabditis</taxon>
    </lineage>
</organism>
<accession>A0A8S1HDL8</accession>